<dbReference type="Proteomes" id="UP000076128">
    <property type="component" value="Chromosome"/>
</dbReference>
<sequence length="98" mass="10923">MILRRVPKSGLAGPADQSVGLIGKQRDELDPAYRSDQRDLMPGFRPDNWFYGHIHHKAEAQEGETIIRNISLGYPEEVPVGQEAGVLLRGMVDTRAAR</sequence>
<dbReference type="STRING" id="1335048.AKL17_1056"/>
<dbReference type="RefSeq" id="WP_166507015.1">
    <property type="nucleotide sequence ID" value="NZ_CP012661.1"/>
</dbReference>
<accession>A0A159Z0D7</accession>
<protein>
    <submittedName>
        <fullName evidence="2">Metallophosphoesterase</fullName>
    </submittedName>
</protein>
<dbReference type="AlphaFoldDB" id="A0A159Z0D7"/>
<evidence type="ECO:0000256" key="1">
    <source>
        <dbReference type="SAM" id="MobiDB-lite"/>
    </source>
</evidence>
<proteinExistence type="predicted"/>
<feature type="region of interest" description="Disordered" evidence="1">
    <location>
        <begin position="1"/>
        <end position="28"/>
    </location>
</feature>
<evidence type="ECO:0000313" key="2">
    <source>
        <dbReference type="EMBL" id="AMY68315.1"/>
    </source>
</evidence>
<evidence type="ECO:0000313" key="3">
    <source>
        <dbReference type="Proteomes" id="UP000076128"/>
    </source>
</evidence>
<dbReference type="EMBL" id="CP012661">
    <property type="protein sequence ID" value="AMY68315.1"/>
    <property type="molecule type" value="Genomic_DNA"/>
</dbReference>
<keyword evidence="3" id="KW-1185">Reference proteome</keyword>
<reference evidence="2 3" key="1">
    <citation type="submission" date="2015-09" db="EMBL/GenBank/DDBJ databases">
        <title>Complete genome sequence of Defluviimonas alba cai42t isolated from an oilfield in Xinjiang.</title>
        <authorList>
            <person name="Geng S."/>
            <person name="Pan X."/>
            <person name="Wu X."/>
        </authorList>
    </citation>
    <scope>NUCLEOTIDE SEQUENCE [LARGE SCALE GENOMIC DNA]</scope>
    <source>
        <strain evidence="3">cai42</strain>
    </source>
</reference>
<gene>
    <name evidence="2" type="ORF">AKL17_1056</name>
</gene>
<organism evidence="2 3">
    <name type="scientific">Frigidibacter mobilis</name>
    <dbReference type="NCBI Taxonomy" id="1335048"/>
    <lineage>
        <taxon>Bacteria</taxon>
        <taxon>Pseudomonadati</taxon>
        <taxon>Pseudomonadota</taxon>
        <taxon>Alphaproteobacteria</taxon>
        <taxon>Rhodobacterales</taxon>
        <taxon>Paracoccaceae</taxon>
        <taxon>Frigidibacter</taxon>
    </lineage>
</organism>
<dbReference type="KEGG" id="daa:AKL17_1056"/>
<name>A0A159Z0D7_9RHOB</name>